<sequence length="134" mass="15351">MVPDIGLSRYRPMSVTALTCAICCKSQLTPSHESQHSVEGVHVRSIWLGSSVMLFFKSSRASRSTGWHASTSNNNRVLKERYMMVAIMMKGTSFFWLRIPILVKRRKEKREEVFGSLELTGLGKNHELVWMIFT</sequence>
<organism evidence="1 2">
    <name type="scientific">Cuscuta australis</name>
    <dbReference type="NCBI Taxonomy" id="267555"/>
    <lineage>
        <taxon>Eukaryota</taxon>
        <taxon>Viridiplantae</taxon>
        <taxon>Streptophyta</taxon>
        <taxon>Embryophyta</taxon>
        <taxon>Tracheophyta</taxon>
        <taxon>Spermatophyta</taxon>
        <taxon>Magnoliopsida</taxon>
        <taxon>eudicotyledons</taxon>
        <taxon>Gunneridae</taxon>
        <taxon>Pentapetalae</taxon>
        <taxon>asterids</taxon>
        <taxon>lamiids</taxon>
        <taxon>Solanales</taxon>
        <taxon>Convolvulaceae</taxon>
        <taxon>Cuscuteae</taxon>
        <taxon>Cuscuta</taxon>
        <taxon>Cuscuta subgen. Grammica</taxon>
        <taxon>Cuscuta sect. Cleistogrammica</taxon>
    </lineage>
</organism>
<comment type="caution">
    <text evidence="1">The sequence shown here is derived from an EMBL/GenBank/DDBJ whole genome shotgun (WGS) entry which is preliminary data.</text>
</comment>
<name>A0A328E7B5_9ASTE</name>
<reference evidence="1 2" key="1">
    <citation type="submission" date="2018-06" db="EMBL/GenBank/DDBJ databases">
        <title>The Genome of Cuscuta australis (Dodder) Provides Insight into the Evolution of Plant Parasitism.</title>
        <authorList>
            <person name="Liu H."/>
        </authorList>
    </citation>
    <scope>NUCLEOTIDE SEQUENCE [LARGE SCALE GENOMIC DNA]</scope>
    <source>
        <strain evidence="2">cv. Yunnan</strain>
        <tissue evidence="1">Vines</tissue>
    </source>
</reference>
<accession>A0A328E7B5</accession>
<proteinExistence type="predicted"/>
<evidence type="ECO:0000313" key="2">
    <source>
        <dbReference type="Proteomes" id="UP000249390"/>
    </source>
</evidence>
<dbReference type="Proteomes" id="UP000249390">
    <property type="component" value="Unassembled WGS sequence"/>
</dbReference>
<protein>
    <submittedName>
        <fullName evidence="1">Uncharacterized protein</fullName>
    </submittedName>
</protein>
<keyword evidence="2" id="KW-1185">Reference proteome</keyword>
<dbReference type="EMBL" id="NQVE01000033">
    <property type="protein sequence ID" value="RAL52548.1"/>
    <property type="molecule type" value="Genomic_DNA"/>
</dbReference>
<gene>
    <name evidence="1" type="ORF">DM860_017242</name>
</gene>
<dbReference type="AlphaFoldDB" id="A0A328E7B5"/>
<evidence type="ECO:0000313" key="1">
    <source>
        <dbReference type="EMBL" id="RAL52548.1"/>
    </source>
</evidence>